<protein>
    <submittedName>
        <fullName evidence="2">Transcriptional regulator</fullName>
    </submittedName>
</protein>
<dbReference type="EMBL" id="KM236245">
    <property type="protein sequence ID" value="AIW03210.1"/>
    <property type="molecule type" value="Genomic_DNA"/>
</dbReference>
<dbReference type="GO" id="GO:0003677">
    <property type="term" value="F:DNA binding"/>
    <property type="evidence" value="ECO:0007669"/>
    <property type="project" value="InterPro"/>
</dbReference>
<gene>
    <name evidence="2" type="ORF">CPT_Mater53</name>
</gene>
<dbReference type="InterPro" id="IPR001387">
    <property type="entry name" value="Cro/C1-type_HTH"/>
</dbReference>
<dbReference type="Gene3D" id="1.10.260.40">
    <property type="entry name" value="lambda repressor-like DNA-binding domains"/>
    <property type="match status" value="1"/>
</dbReference>
<dbReference type="GeneID" id="24606952"/>
<dbReference type="SUPFAM" id="SSF47413">
    <property type="entry name" value="lambda repressor-like DNA-binding domains"/>
    <property type="match status" value="1"/>
</dbReference>
<dbReference type="PROSITE" id="PS50943">
    <property type="entry name" value="HTH_CROC1"/>
    <property type="match status" value="1"/>
</dbReference>
<accession>A0A0A0RMC4</accession>
<dbReference type="CDD" id="cd00093">
    <property type="entry name" value="HTH_XRE"/>
    <property type="match status" value="1"/>
</dbReference>
<evidence type="ECO:0000259" key="1">
    <source>
        <dbReference type="PROSITE" id="PS50943"/>
    </source>
</evidence>
<dbReference type="SMART" id="SM00530">
    <property type="entry name" value="HTH_XRE"/>
    <property type="match status" value="1"/>
</dbReference>
<evidence type="ECO:0000313" key="3">
    <source>
        <dbReference type="Proteomes" id="UP000030206"/>
    </source>
</evidence>
<keyword evidence="3" id="KW-1185">Reference proteome</keyword>
<dbReference type="Pfam" id="PF13443">
    <property type="entry name" value="HTH_26"/>
    <property type="match status" value="1"/>
</dbReference>
<evidence type="ECO:0000313" key="2">
    <source>
        <dbReference type="EMBL" id="AIW03210.1"/>
    </source>
</evidence>
<feature type="domain" description="HTH cro/C1-type" evidence="1">
    <location>
        <begin position="12"/>
        <end position="68"/>
    </location>
</feature>
<dbReference type="KEGG" id="vg:24606952"/>
<reference evidence="2 3" key="1">
    <citation type="submission" date="2014-07" db="EMBL/GenBank/DDBJ databases">
        <title>Complete Genome of Bacillus megaterium Myophage Mater.</title>
        <authorList>
            <person name="Lancaster J.C."/>
            <person name="Hodde M.K."/>
            <person name="Hernandez A.C."/>
            <person name="Everett G.F.K."/>
        </authorList>
    </citation>
    <scope>NUCLEOTIDE SEQUENCE [LARGE SCALE GENOMIC DNA]</scope>
</reference>
<proteinExistence type="predicted"/>
<name>A0A0A0RMC4_9CAUD</name>
<dbReference type="OrthoDB" id="26501at10239"/>
<sequence>MLQRTYIFKLKIKEALEKADMTQKQLAELTGLRRAAISEMAQNSRTVINKVHLAKVMEALDIKELSEILEMTIEEEWKSPSREEG</sequence>
<dbReference type="RefSeq" id="YP_009151012.1">
    <property type="nucleotide sequence ID" value="NC_027366.1"/>
</dbReference>
<dbReference type="InterPro" id="IPR010982">
    <property type="entry name" value="Lambda_DNA-bd_dom_sf"/>
</dbReference>
<organism evidence="2 3">
    <name type="scientific">Bacillus phage Mater</name>
    <dbReference type="NCBI Taxonomy" id="1540090"/>
    <lineage>
        <taxon>Viruses</taxon>
        <taxon>Duplodnaviria</taxon>
        <taxon>Heunggongvirae</taxon>
        <taxon>Uroviricota</taxon>
        <taxon>Caudoviricetes</taxon>
        <taxon>Herelleviridae</taxon>
        <taxon>Bastillevirinae</taxon>
        <taxon>Matervirus</taxon>
        <taxon>Matervirus mater</taxon>
    </lineage>
</organism>
<dbReference type="Proteomes" id="UP000030206">
    <property type="component" value="Segment"/>
</dbReference>